<keyword evidence="3" id="KW-1185">Reference proteome</keyword>
<dbReference type="EMBL" id="QKKF02023962">
    <property type="protein sequence ID" value="RZF37548.1"/>
    <property type="molecule type" value="Genomic_DNA"/>
</dbReference>
<feature type="compositionally biased region" description="Polar residues" evidence="1">
    <location>
        <begin position="96"/>
        <end position="105"/>
    </location>
</feature>
<name>A0A482WVQ4_LAOST</name>
<dbReference type="AlphaFoldDB" id="A0A482WVQ4"/>
<dbReference type="InParanoid" id="A0A482WVQ4"/>
<proteinExistence type="predicted"/>
<comment type="caution">
    <text evidence="2">The sequence shown here is derived from an EMBL/GenBank/DDBJ whole genome shotgun (WGS) entry which is preliminary data.</text>
</comment>
<reference evidence="2 3" key="1">
    <citation type="journal article" date="2017" name="Gigascience">
        <title>Genome sequence of the small brown planthopper, Laodelphax striatellus.</title>
        <authorList>
            <person name="Zhu J."/>
            <person name="Jiang F."/>
            <person name="Wang X."/>
            <person name="Yang P."/>
            <person name="Bao Y."/>
            <person name="Zhao W."/>
            <person name="Wang W."/>
            <person name="Lu H."/>
            <person name="Wang Q."/>
            <person name="Cui N."/>
            <person name="Li J."/>
            <person name="Chen X."/>
            <person name="Luo L."/>
            <person name="Yu J."/>
            <person name="Kang L."/>
            <person name="Cui F."/>
        </authorList>
    </citation>
    <scope>NUCLEOTIDE SEQUENCE [LARGE SCALE GENOMIC DNA]</scope>
    <source>
        <strain evidence="2">Lst14</strain>
    </source>
</reference>
<evidence type="ECO:0000313" key="3">
    <source>
        <dbReference type="Proteomes" id="UP000291343"/>
    </source>
</evidence>
<dbReference type="Proteomes" id="UP000291343">
    <property type="component" value="Unassembled WGS sequence"/>
</dbReference>
<feature type="compositionally biased region" description="Basic and acidic residues" evidence="1">
    <location>
        <begin position="81"/>
        <end position="92"/>
    </location>
</feature>
<accession>A0A482WVQ4</accession>
<evidence type="ECO:0000313" key="2">
    <source>
        <dbReference type="EMBL" id="RZF37548.1"/>
    </source>
</evidence>
<sequence length="105" mass="12137">MLLTDSEWLRLKAREELKLLISVVIPIRRVDNLEERAKAGGLNRNRDKLSRKPFPLGKIHGQKNIAVNVVERGREVEEESREIWEETMREEELSATDASSLDSQI</sequence>
<feature type="region of interest" description="Disordered" evidence="1">
    <location>
        <begin position="81"/>
        <end position="105"/>
    </location>
</feature>
<protein>
    <submittedName>
        <fullName evidence="2">Uncharacterized protein</fullName>
    </submittedName>
</protein>
<gene>
    <name evidence="2" type="ORF">LSTR_LSTR008586</name>
</gene>
<organism evidence="2 3">
    <name type="scientific">Laodelphax striatellus</name>
    <name type="common">Small brown planthopper</name>
    <name type="synonym">Delphax striatella</name>
    <dbReference type="NCBI Taxonomy" id="195883"/>
    <lineage>
        <taxon>Eukaryota</taxon>
        <taxon>Metazoa</taxon>
        <taxon>Ecdysozoa</taxon>
        <taxon>Arthropoda</taxon>
        <taxon>Hexapoda</taxon>
        <taxon>Insecta</taxon>
        <taxon>Pterygota</taxon>
        <taxon>Neoptera</taxon>
        <taxon>Paraneoptera</taxon>
        <taxon>Hemiptera</taxon>
        <taxon>Auchenorrhyncha</taxon>
        <taxon>Fulgoroidea</taxon>
        <taxon>Delphacidae</taxon>
        <taxon>Criomorphinae</taxon>
        <taxon>Laodelphax</taxon>
    </lineage>
</organism>
<evidence type="ECO:0000256" key="1">
    <source>
        <dbReference type="SAM" id="MobiDB-lite"/>
    </source>
</evidence>